<keyword evidence="3" id="KW-1185">Reference proteome</keyword>
<feature type="compositionally biased region" description="Basic residues" evidence="1">
    <location>
        <begin position="46"/>
        <end position="55"/>
    </location>
</feature>
<feature type="region of interest" description="Disordered" evidence="1">
    <location>
        <begin position="1"/>
        <end position="23"/>
    </location>
</feature>
<organism evidence="2 3">
    <name type="scientific">Taxus chinensis</name>
    <name type="common">Chinese yew</name>
    <name type="synonym">Taxus wallichiana var. chinensis</name>
    <dbReference type="NCBI Taxonomy" id="29808"/>
    <lineage>
        <taxon>Eukaryota</taxon>
        <taxon>Viridiplantae</taxon>
        <taxon>Streptophyta</taxon>
        <taxon>Embryophyta</taxon>
        <taxon>Tracheophyta</taxon>
        <taxon>Spermatophyta</taxon>
        <taxon>Pinopsida</taxon>
        <taxon>Pinidae</taxon>
        <taxon>Conifers II</taxon>
        <taxon>Cupressales</taxon>
        <taxon>Taxaceae</taxon>
        <taxon>Taxus</taxon>
    </lineage>
</organism>
<proteinExistence type="predicted"/>
<evidence type="ECO:0000313" key="2">
    <source>
        <dbReference type="EMBL" id="KAH9329827.1"/>
    </source>
</evidence>
<accession>A0AA38LQH5</accession>
<evidence type="ECO:0000256" key="1">
    <source>
        <dbReference type="SAM" id="MobiDB-lite"/>
    </source>
</evidence>
<feature type="compositionally biased region" description="Basic and acidic residues" evidence="1">
    <location>
        <begin position="56"/>
        <end position="66"/>
    </location>
</feature>
<feature type="region of interest" description="Disordered" evidence="1">
    <location>
        <begin position="43"/>
        <end position="66"/>
    </location>
</feature>
<dbReference type="Proteomes" id="UP000824469">
    <property type="component" value="Unassembled WGS sequence"/>
</dbReference>
<dbReference type="EMBL" id="JAHRHJ020000001">
    <property type="protein sequence ID" value="KAH9329827.1"/>
    <property type="molecule type" value="Genomic_DNA"/>
</dbReference>
<gene>
    <name evidence="2" type="ORF">KI387_001935</name>
</gene>
<dbReference type="AlphaFoldDB" id="A0AA38LQH5"/>
<evidence type="ECO:0000313" key="3">
    <source>
        <dbReference type="Proteomes" id="UP000824469"/>
    </source>
</evidence>
<feature type="non-terminal residue" evidence="2">
    <location>
        <position position="1"/>
    </location>
</feature>
<reference evidence="2 3" key="1">
    <citation type="journal article" date="2021" name="Nat. Plants">
        <title>The Taxus genome provides insights into paclitaxel biosynthesis.</title>
        <authorList>
            <person name="Xiong X."/>
            <person name="Gou J."/>
            <person name="Liao Q."/>
            <person name="Li Y."/>
            <person name="Zhou Q."/>
            <person name="Bi G."/>
            <person name="Li C."/>
            <person name="Du R."/>
            <person name="Wang X."/>
            <person name="Sun T."/>
            <person name="Guo L."/>
            <person name="Liang H."/>
            <person name="Lu P."/>
            <person name="Wu Y."/>
            <person name="Zhang Z."/>
            <person name="Ro D.K."/>
            <person name="Shang Y."/>
            <person name="Huang S."/>
            <person name="Yan J."/>
        </authorList>
    </citation>
    <scope>NUCLEOTIDE SEQUENCE [LARGE SCALE GENOMIC DNA]</scope>
    <source>
        <strain evidence="2">Ta-2019</strain>
    </source>
</reference>
<name>A0AA38LQH5_TAXCH</name>
<comment type="caution">
    <text evidence="2">The sequence shown here is derived from an EMBL/GenBank/DDBJ whole genome shotgun (WGS) entry which is preliminary data.</text>
</comment>
<protein>
    <submittedName>
        <fullName evidence="2">Uncharacterized protein</fullName>
    </submittedName>
</protein>
<feature type="non-terminal residue" evidence="2">
    <location>
        <position position="66"/>
    </location>
</feature>
<sequence>VASKGHSGKRAQEHRPTHGGGYRTTAMVRAAVTRPLPCRAAVSSLKIKRGKKRGKKGETKDTAAKW</sequence>